<dbReference type="CDD" id="cd02511">
    <property type="entry name" value="Beta4Glucosyltransferase"/>
    <property type="match status" value="1"/>
</dbReference>
<dbReference type="Proteomes" id="UP000295726">
    <property type="component" value="Unassembled WGS sequence"/>
</dbReference>
<dbReference type="SUPFAM" id="SSF48452">
    <property type="entry name" value="TPR-like"/>
    <property type="match status" value="1"/>
</dbReference>
<protein>
    <submittedName>
        <fullName evidence="2">Glycosyltransferase involved in cell wall biosynthesis</fullName>
    </submittedName>
</protein>
<proteinExistence type="predicted"/>
<dbReference type="GO" id="GO:0016740">
    <property type="term" value="F:transferase activity"/>
    <property type="evidence" value="ECO:0007669"/>
    <property type="project" value="UniProtKB-KW"/>
</dbReference>
<dbReference type="AlphaFoldDB" id="A0A4R3KGU9"/>
<keyword evidence="2" id="KW-0808">Transferase</keyword>
<dbReference type="Pfam" id="PF00535">
    <property type="entry name" value="Glycos_transf_2"/>
    <property type="match status" value="1"/>
</dbReference>
<feature type="domain" description="Glycosyltransferase 2-like" evidence="1">
    <location>
        <begin position="5"/>
        <end position="146"/>
    </location>
</feature>
<dbReference type="PANTHER" id="PTHR43630:SF2">
    <property type="entry name" value="GLYCOSYLTRANSFERASE"/>
    <property type="match status" value="1"/>
</dbReference>
<keyword evidence="3" id="KW-1185">Reference proteome</keyword>
<dbReference type="EMBL" id="SLZZ01000001">
    <property type="protein sequence ID" value="TCS82672.1"/>
    <property type="molecule type" value="Genomic_DNA"/>
</dbReference>
<comment type="caution">
    <text evidence="2">The sequence shown here is derived from an EMBL/GenBank/DDBJ whole genome shotgun (WGS) entry which is preliminary data.</text>
</comment>
<reference evidence="2 3" key="1">
    <citation type="submission" date="2019-03" db="EMBL/GenBank/DDBJ databases">
        <title>Genomic Encyclopedia of Type Strains, Phase IV (KMG-IV): sequencing the most valuable type-strain genomes for metagenomic binning, comparative biology and taxonomic classification.</title>
        <authorList>
            <person name="Goeker M."/>
        </authorList>
    </citation>
    <scope>NUCLEOTIDE SEQUENCE [LARGE SCALE GENOMIC DNA]</scope>
    <source>
        <strain evidence="2 3">DSM 29489</strain>
    </source>
</reference>
<dbReference type="PANTHER" id="PTHR43630">
    <property type="entry name" value="POLY-BETA-1,6-N-ACETYL-D-GLUCOSAMINE SYNTHASE"/>
    <property type="match status" value="1"/>
</dbReference>
<dbReference type="SUPFAM" id="SSF81901">
    <property type="entry name" value="HCP-like"/>
    <property type="match status" value="1"/>
</dbReference>
<dbReference type="InterPro" id="IPR011990">
    <property type="entry name" value="TPR-like_helical_dom_sf"/>
</dbReference>
<dbReference type="InterPro" id="IPR001173">
    <property type="entry name" value="Glyco_trans_2-like"/>
</dbReference>
<gene>
    <name evidence="2" type="ORF">EDD59_10177</name>
</gene>
<dbReference type="SUPFAM" id="SSF53448">
    <property type="entry name" value="Nucleotide-diphospho-sugar transferases"/>
    <property type="match status" value="1"/>
</dbReference>
<evidence type="ECO:0000313" key="3">
    <source>
        <dbReference type="Proteomes" id="UP000295726"/>
    </source>
</evidence>
<dbReference type="OrthoDB" id="9815923at2"/>
<dbReference type="RefSeq" id="WP_132377858.1">
    <property type="nucleotide sequence ID" value="NZ_DAIPCY010000013.1"/>
</dbReference>
<evidence type="ECO:0000313" key="2">
    <source>
        <dbReference type="EMBL" id="TCS82672.1"/>
    </source>
</evidence>
<dbReference type="Gene3D" id="3.90.550.10">
    <property type="entry name" value="Spore Coat Polysaccharide Biosynthesis Protein SpsA, Chain A"/>
    <property type="match status" value="1"/>
</dbReference>
<dbReference type="Gene3D" id="1.25.40.10">
    <property type="entry name" value="Tetratricopeptide repeat domain"/>
    <property type="match status" value="1"/>
</dbReference>
<name>A0A4R3KGU9_9FIRM</name>
<evidence type="ECO:0000259" key="1">
    <source>
        <dbReference type="Pfam" id="PF00535"/>
    </source>
</evidence>
<organism evidence="2 3">
    <name type="scientific">Muricomes intestini</name>
    <dbReference type="NCBI Taxonomy" id="1796634"/>
    <lineage>
        <taxon>Bacteria</taxon>
        <taxon>Bacillati</taxon>
        <taxon>Bacillota</taxon>
        <taxon>Clostridia</taxon>
        <taxon>Lachnospirales</taxon>
        <taxon>Lachnospiraceae</taxon>
        <taxon>Muricomes</taxon>
    </lineage>
</organism>
<sequence length="364" mass="42849">MITISLCMIVKDEENVLERCLSSVARLVDEIIIVDTGSTDKTKQIAGKFTDKIFDFQWIDDFSAARNFAFDKAVMDYILWLDADDIIMQSDQEKFMALKKELTFETDVVMMHYNIGFDESERVTFSYFRERLVKRSNKFKWFEPVHECLQFGGNIIHADIGITHAKPEENINDRNLKIYERLLADGKELSARGTYYYARELKDHKRYEDAILMFTKFLDSGSGWVEDNIVACSELADCYQLTGNPQKALQSMFRGFWYDTPRGEMCCQIGTYFKEERKYRQAVFWFELVFRLEKPTISWGFHQEDYWGYIPALECCVCYDKLGEYEKAEFYNNLAESYKPGSDAVLQNKRYFENKRQSAIPKEL</sequence>
<dbReference type="InterPro" id="IPR029044">
    <property type="entry name" value="Nucleotide-diphossugar_trans"/>
</dbReference>
<accession>A0A4R3KGU9</accession>